<dbReference type="SMART" id="SM00256">
    <property type="entry name" value="FBOX"/>
    <property type="match status" value="1"/>
</dbReference>
<dbReference type="GeneID" id="110974074"/>
<dbReference type="GO" id="GO:0031146">
    <property type="term" value="P:SCF-dependent proteasomal ubiquitin-dependent protein catabolic process"/>
    <property type="evidence" value="ECO:0007669"/>
    <property type="project" value="InterPro"/>
</dbReference>
<sequence>MGNEIAQNVNNFPVDEADACLLDILPNELLLYLLRFLPTIDLLSICKVNRRLNDICVDSALLRYADFQKCYRVTPHALEEVACHSKRTTVQSLNISHCFWLTGHQTHIGALNPLMPHLECLDIRGISVSLKTLNRILSCARSLRSLSYEHPGLVQSRQFSKQALATWSQLTELNVVVTSNCLHGAIFWLCTGLRAFSLATSHQALGSHTCLCDDLLFSRLPLHQLEYLSVAEEAAAQHPRSCQWKFLRWRVLLGQMKALCVLPSLLAGNLRDAPDWDTDPGCAPILSLEMDTHCHFATLESRRLQSIRHLGVELKHRCLTHEFLTSISKFSHLRSLNISGFFAYTHNRVFKDKEDFLMLVKVLVEAQIPLEHLNMSNIRKGYLHEQGTTNCLGLQIGQLRGLKSLALPICGLADQSKSQPVWMMSSQESANPNGVLDYHTTSSNKRQRVGSKACTYIMCENCVAEVECPAGQRTLAEDSTTNSGRCIYCGSNLAQVVSGTPLMECLDLQGGRCTLPLSVSIGSLGDESKSAPCPPSSFPSVSEDTLLCISRWTRLRSLVLGHLPTFLHGHSLVAIAKHCKQLRHLSLIHLGRSGQCQFLAGLCEALSLANCLEDLKLEHDNIDGVSRLFHALEKCPSITRLCVVSKNGSVKLDDVIRLFDHCPKLVVLFLLCSLTVAACKSLKQELTLRFGADRLALRLAIGKYPSNKDSLKECLKGMPDVHIREVFLGSEVAAPPSWDELQADIQQEARE</sequence>
<dbReference type="SUPFAM" id="SSF81383">
    <property type="entry name" value="F-box domain"/>
    <property type="match status" value="1"/>
</dbReference>
<evidence type="ECO:0000313" key="3">
    <source>
        <dbReference type="RefSeq" id="XP_022081104.1"/>
    </source>
</evidence>
<evidence type="ECO:0000313" key="2">
    <source>
        <dbReference type="Proteomes" id="UP000694845"/>
    </source>
</evidence>
<dbReference type="InterPro" id="IPR036047">
    <property type="entry name" value="F-box-like_dom_sf"/>
</dbReference>
<dbReference type="AlphaFoldDB" id="A0A8B7XJX3"/>
<keyword evidence="2" id="KW-1185">Reference proteome</keyword>
<dbReference type="Pfam" id="PF12937">
    <property type="entry name" value="F-box-like"/>
    <property type="match status" value="1"/>
</dbReference>
<feature type="domain" description="F-box" evidence="1">
    <location>
        <begin position="19"/>
        <end position="65"/>
    </location>
</feature>
<organism evidence="2 3">
    <name type="scientific">Acanthaster planci</name>
    <name type="common">Crown-of-thorns starfish</name>
    <dbReference type="NCBI Taxonomy" id="133434"/>
    <lineage>
        <taxon>Eukaryota</taxon>
        <taxon>Metazoa</taxon>
        <taxon>Echinodermata</taxon>
        <taxon>Eleutherozoa</taxon>
        <taxon>Asterozoa</taxon>
        <taxon>Asteroidea</taxon>
        <taxon>Valvatacea</taxon>
        <taxon>Valvatida</taxon>
        <taxon>Acanthasteridae</taxon>
        <taxon>Acanthaster</taxon>
    </lineage>
</organism>
<dbReference type="InterPro" id="IPR001810">
    <property type="entry name" value="F-box_dom"/>
</dbReference>
<name>A0A8B7XJX3_ACAPL</name>
<accession>A0A8B7XJX3</accession>
<dbReference type="Gene3D" id="3.80.10.10">
    <property type="entry name" value="Ribonuclease Inhibitor"/>
    <property type="match status" value="2"/>
</dbReference>
<proteinExistence type="predicted"/>
<dbReference type="Proteomes" id="UP000694845">
    <property type="component" value="Unplaced"/>
</dbReference>
<protein>
    <submittedName>
        <fullName evidence="3">Uncharacterized protein LOC110974074 isoform X2</fullName>
    </submittedName>
</protein>
<dbReference type="OMA" id="VLYSECR"/>
<gene>
    <name evidence="3" type="primary">LOC110974074</name>
</gene>
<dbReference type="Pfam" id="PF19729">
    <property type="entry name" value="LRR_FBXL18"/>
    <property type="match status" value="1"/>
</dbReference>
<dbReference type="InterPro" id="IPR045627">
    <property type="entry name" value="FBXL18_LRR"/>
</dbReference>
<dbReference type="InterPro" id="IPR032675">
    <property type="entry name" value="LRR_dom_sf"/>
</dbReference>
<evidence type="ECO:0000259" key="1">
    <source>
        <dbReference type="PROSITE" id="PS50181"/>
    </source>
</evidence>
<dbReference type="PROSITE" id="PS50181">
    <property type="entry name" value="FBOX"/>
    <property type="match status" value="1"/>
</dbReference>
<dbReference type="OrthoDB" id="9856535at2759"/>
<dbReference type="SUPFAM" id="SSF52047">
    <property type="entry name" value="RNI-like"/>
    <property type="match status" value="2"/>
</dbReference>
<reference evidence="3" key="1">
    <citation type="submission" date="2025-08" db="UniProtKB">
        <authorList>
            <consortium name="RefSeq"/>
        </authorList>
    </citation>
    <scope>IDENTIFICATION</scope>
</reference>
<dbReference type="RefSeq" id="XP_022081104.1">
    <property type="nucleotide sequence ID" value="XM_022225412.1"/>
</dbReference>